<dbReference type="CDD" id="cd14014">
    <property type="entry name" value="STKc_PknB_like"/>
    <property type="match status" value="1"/>
</dbReference>
<keyword evidence="4 7" id="KW-0547">Nucleotide-binding</keyword>
<dbReference type="EC" id="2.7.11.1" evidence="1"/>
<feature type="transmembrane region" description="Helical" evidence="8">
    <location>
        <begin position="323"/>
        <end position="342"/>
    </location>
</feature>
<dbReference type="KEGG" id="nah:F5544_31525"/>
<evidence type="ECO:0000313" key="11">
    <source>
        <dbReference type="Proteomes" id="UP000503540"/>
    </source>
</evidence>
<dbReference type="PANTHER" id="PTHR43289">
    <property type="entry name" value="MITOGEN-ACTIVATED PROTEIN KINASE KINASE KINASE 20-RELATED"/>
    <property type="match status" value="1"/>
</dbReference>
<evidence type="ECO:0000256" key="2">
    <source>
        <dbReference type="ARBA" id="ARBA00022527"/>
    </source>
</evidence>
<keyword evidence="8" id="KW-1133">Transmembrane helix</keyword>
<dbReference type="PANTHER" id="PTHR43289:SF6">
    <property type="entry name" value="SERINE_THREONINE-PROTEIN KINASE NEKL-3"/>
    <property type="match status" value="1"/>
</dbReference>
<feature type="domain" description="Protein kinase" evidence="9">
    <location>
        <begin position="52"/>
        <end position="310"/>
    </location>
</feature>
<evidence type="ECO:0000256" key="5">
    <source>
        <dbReference type="ARBA" id="ARBA00022777"/>
    </source>
</evidence>
<dbReference type="Proteomes" id="UP000503540">
    <property type="component" value="Chromosome"/>
</dbReference>
<dbReference type="InterPro" id="IPR000719">
    <property type="entry name" value="Prot_kinase_dom"/>
</dbReference>
<dbReference type="EMBL" id="CP046172">
    <property type="protein sequence ID" value="QIS14146.1"/>
    <property type="molecule type" value="Genomic_DNA"/>
</dbReference>
<dbReference type="GO" id="GO:0004674">
    <property type="term" value="F:protein serine/threonine kinase activity"/>
    <property type="evidence" value="ECO:0007669"/>
    <property type="project" value="UniProtKB-KW"/>
</dbReference>
<evidence type="ECO:0000256" key="6">
    <source>
        <dbReference type="ARBA" id="ARBA00022840"/>
    </source>
</evidence>
<dbReference type="PROSITE" id="PS00107">
    <property type="entry name" value="PROTEIN_KINASE_ATP"/>
    <property type="match status" value="1"/>
</dbReference>
<keyword evidence="8" id="KW-0812">Transmembrane</keyword>
<keyword evidence="2" id="KW-0723">Serine/threonine-protein kinase</keyword>
<dbReference type="PROSITE" id="PS50011">
    <property type="entry name" value="PROTEIN_KINASE_DOM"/>
    <property type="match status" value="1"/>
</dbReference>
<dbReference type="InterPro" id="IPR017441">
    <property type="entry name" value="Protein_kinase_ATP_BS"/>
</dbReference>
<dbReference type="SMART" id="SM00220">
    <property type="entry name" value="S_TKc"/>
    <property type="match status" value="1"/>
</dbReference>
<accession>A0A6G9YM89</accession>
<keyword evidence="6 7" id="KW-0067">ATP-binding</keyword>
<dbReference type="Gene3D" id="1.10.510.10">
    <property type="entry name" value="Transferase(Phosphotransferase) domain 1"/>
    <property type="match status" value="1"/>
</dbReference>
<evidence type="ECO:0000256" key="8">
    <source>
        <dbReference type="SAM" id="Phobius"/>
    </source>
</evidence>
<dbReference type="InterPro" id="IPR008271">
    <property type="entry name" value="Ser/Thr_kinase_AS"/>
</dbReference>
<keyword evidence="5 10" id="KW-0418">Kinase</keyword>
<dbReference type="Gene3D" id="3.30.200.20">
    <property type="entry name" value="Phosphorylase Kinase, domain 1"/>
    <property type="match status" value="1"/>
</dbReference>
<evidence type="ECO:0000256" key="1">
    <source>
        <dbReference type="ARBA" id="ARBA00012513"/>
    </source>
</evidence>
<dbReference type="InterPro" id="IPR011009">
    <property type="entry name" value="Kinase-like_dom_sf"/>
</dbReference>
<keyword evidence="3" id="KW-0808">Transferase</keyword>
<evidence type="ECO:0000256" key="3">
    <source>
        <dbReference type="ARBA" id="ARBA00022679"/>
    </source>
</evidence>
<sequence>MGIGFSPDAGIRLEFLWRISFLTAEFGHRVGTVEFASDGGRVRVGQLITDRYRLSEQLGSGAHGVVWCAVDEQLDRVVALKHALVSDSSDGGELIGRLEREAKLLAQLNHPNIVTVFDLVRADGQWWLVMEYVPGHSLRELGPLPLRRVATIGVQLAHALAAVHAAGILHRDIKPSNVLVTDDDHAKLGDFGVSRAVYADATLTRTGAFTGTPGYMAPEVAYGADPGPASDVFSLGATLFAAIEGNSPFGDSDNPMVLMRRTAQRDISAPSRAGALTPVLSAMLRTNPDRRPTADQARTRLAEAAAHPSLLTQPRNIRHSKTIMLAVAGVFCAVAVAVWIVLAGSQHATIRKPTTVMGDPRTADPCMLADPTIFDRFGGHVEKDADGGNFNRCDLILTLPGGGKVDTRIELQNPSPQPPSGRVETVGEIGVLRLPAQDNKCERTVLLPDRYEIAVGAVRARAGPMDLCAIADAATATVVDVASRGALPRRTALPPAESLFHTDACALLDSESLSLYPGVEARRPQIGFGNWECRWTSSTTPGSLLVRFDRNDQVNTSNGQPEPLAGHEAYVAPDGYGDSTCQVTVVHRTYTTGNSAEAYELALVVITGPQPPERRCQVATAIATAVAAKLPAH</sequence>
<reference evidence="10 11" key="1">
    <citation type="journal article" date="2019" name="ACS Chem. Biol.">
        <title>Identification and Mobilization of a Cryptic Antibiotic Biosynthesis Gene Locus from a Human-Pathogenic Nocardia Isolate.</title>
        <authorList>
            <person name="Herisse M."/>
            <person name="Ishida K."/>
            <person name="Porter J.L."/>
            <person name="Howden B."/>
            <person name="Hertweck C."/>
            <person name="Stinear T.P."/>
            <person name="Pidot S.J."/>
        </authorList>
    </citation>
    <scope>NUCLEOTIDE SEQUENCE [LARGE SCALE GENOMIC DNA]</scope>
    <source>
        <strain evidence="10 11">AUSMDU00012717</strain>
    </source>
</reference>
<proteinExistence type="predicted"/>
<evidence type="ECO:0000256" key="7">
    <source>
        <dbReference type="PROSITE-ProRule" id="PRU10141"/>
    </source>
</evidence>
<keyword evidence="11" id="KW-1185">Reference proteome</keyword>
<evidence type="ECO:0000313" key="10">
    <source>
        <dbReference type="EMBL" id="QIS14146.1"/>
    </source>
</evidence>
<dbReference type="GO" id="GO:0005524">
    <property type="term" value="F:ATP binding"/>
    <property type="evidence" value="ECO:0007669"/>
    <property type="project" value="UniProtKB-UniRule"/>
</dbReference>
<feature type="binding site" evidence="7">
    <location>
        <position position="81"/>
    </location>
    <ligand>
        <name>ATP</name>
        <dbReference type="ChEBI" id="CHEBI:30616"/>
    </ligand>
</feature>
<dbReference type="Pfam" id="PF00069">
    <property type="entry name" value="Pkinase"/>
    <property type="match status" value="1"/>
</dbReference>
<keyword evidence="8" id="KW-0472">Membrane</keyword>
<protein>
    <recommendedName>
        <fullName evidence="1">non-specific serine/threonine protein kinase</fullName>
        <ecNumber evidence="1">2.7.11.1</ecNumber>
    </recommendedName>
</protein>
<gene>
    <name evidence="10" type="ORF">F5544_31525</name>
</gene>
<dbReference type="SUPFAM" id="SSF56112">
    <property type="entry name" value="Protein kinase-like (PK-like)"/>
    <property type="match status" value="1"/>
</dbReference>
<evidence type="ECO:0000256" key="4">
    <source>
        <dbReference type="ARBA" id="ARBA00022741"/>
    </source>
</evidence>
<evidence type="ECO:0000259" key="9">
    <source>
        <dbReference type="PROSITE" id="PS50011"/>
    </source>
</evidence>
<organism evidence="10 11">
    <name type="scientific">Nocardia arthritidis</name>
    <dbReference type="NCBI Taxonomy" id="228602"/>
    <lineage>
        <taxon>Bacteria</taxon>
        <taxon>Bacillati</taxon>
        <taxon>Actinomycetota</taxon>
        <taxon>Actinomycetes</taxon>
        <taxon>Mycobacteriales</taxon>
        <taxon>Nocardiaceae</taxon>
        <taxon>Nocardia</taxon>
    </lineage>
</organism>
<dbReference type="AlphaFoldDB" id="A0A6G9YM89"/>
<dbReference type="PROSITE" id="PS00108">
    <property type="entry name" value="PROTEIN_KINASE_ST"/>
    <property type="match status" value="1"/>
</dbReference>
<name>A0A6G9YM89_9NOCA</name>